<organism evidence="1 2">
    <name type="scientific">Brenthis ino</name>
    <name type="common">lesser marbled fritillary</name>
    <dbReference type="NCBI Taxonomy" id="405034"/>
    <lineage>
        <taxon>Eukaryota</taxon>
        <taxon>Metazoa</taxon>
        <taxon>Ecdysozoa</taxon>
        <taxon>Arthropoda</taxon>
        <taxon>Hexapoda</taxon>
        <taxon>Insecta</taxon>
        <taxon>Pterygota</taxon>
        <taxon>Neoptera</taxon>
        <taxon>Endopterygota</taxon>
        <taxon>Lepidoptera</taxon>
        <taxon>Glossata</taxon>
        <taxon>Ditrysia</taxon>
        <taxon>Papilionoidea</taxon>
        <taxon>Nymphalidae</taxon>
        <taxon>Heliconiinae</taxon>
        <taxon>Argynnini</taxon>
        <taxon>Brenthis</taxon>
    </lineage>
</organism>
<feature type="non-terminal residue" evidence="1">
    <location>
        <position position="323"/>
    </location>
</feature>
<evidence type="ECO:0000313" key="2">
    <source>
        <dbReference type="Proteomes" id="UP000838878"/>
    </source>
</evidence>
<keyword evidence="2" id="KW-1185">Reference proteome</keyword>
<dbReference type="PANTHER" id="PTHR33539">
    <property type="entry name" value="UPF0764 PROTEIN C16ORF89"/>
    <property type="match status" value="1"/>
</dbReference>
<name>A0A8J9Y9D3_9NEOP</name>
<dbReference type="AlphaFoldDB" id="A0A8J9Y9D3"/>
<sequence>MNYLNIIDRVSRYYTENKNDIYIDLSFGLFLTIVNMKYSLKDKEDIIPADIRTKMQNIISKNEQLLQYYEEYGDETRIETLLINSLFSNASLWINRLENFKHTFGENETYSRSELNKRYSYWNRYLHEVDRLEDWIPSPKQSDGCLVSLSINPVNYKTPLSWCPVADFCYTMLVKGTDFGYALGHRLLLLIMARMGHGCRVLSEREDKELSQKFCSMAYAEAQYIAFNKYGNADLMLEFTTLCSLESHAEFLHRRWLKNLKRFQLRSGCFVTQIIMAEPPSTLFEDKLTDQALDPVEECNTHTTALAIATYSSAVRFILQKYY</sequence>
<reference evidence="1" key="1">
    <citation type="submission" date="2021-12" db="EMBL/GenBank/DDBJ databases">
        <authorList>
            <person name="Martin H S."/>
        </authorList>
    </citation>
    <scope>NUCLEOTIDE SEQUENCE</scope>
</reference>
<gene>
    <name evidence="1" type="ORF">BINO364_LOCUS8269</name>
</gene>
<dbReference type="Pfam" id="PF15882">
    <property type="entry name" value="DUF4735"/>
    <property type="match status" value="1"/>
</dbReference>
<dbReference type="OrthoDB" id="5949187at2759"/>
<proteinExistence type="predicted"/>
<dbReference type="PANTHER" id="PTHR33539:SF1">
    <property type="entry name" value="UPF0764 PROTEIN C16ORF89"/>
    <property type="match status" value="1"/>
</dbReference>
<dbReference type="GO" id="GO:0016020">
    <property type="term" value="C:membrane"/>
    <property type="evidence" value="ECO:0007669"/>
    <property type="project" value="TreeGrafter"/>
</dbReference>
<protein>
    <submittedName>
        <fullName evidence="1">Uncharacterized protein</fullName>
    </submittedName>
</protein>
<dbReference type="Proteomes" id="UP000838878">
    <property type="component" value="Chromosome 3"/>
</dbReference>
<dbReference type="InterPro" id="IPR031751">
    <property type="entry name" value="DUF4735"/>
</dbReference>
<dbReference type="GO" id="GO:0005829">
    <property type="term" value="C:cytosol"/>
    <property type="evidence" value="ECO:0007669"/>
    <property type="project" value="TreeGrafter"/>
</dbReference>
<dbReference type="EMBL" id="OV170223">
    <property type="protein sequence ID" value="CAH0722279.1"/>
    <property type="molecule type" value="Genomic_DNA"/>
</dbReference>
<evidence type="ECO:0000313" key="1">
    <source>
        <dbReference type="EMBL" id="CAH0722279.1"/>
    </source>
</evidence>
<accession>A0A8J9Y9D3</accession>